<reference evidence="1" key="1">
    <citation type="journal article" date="2018" name="Nat. Plants">
        <title>Whole-genome landscape of Medicago truncatula symbiotic genes.</title>
        <authorList>
            <person name="Pecrix Y."/>
            <person name="Gamas P."/>
            <person name="Carrere S."/>
        </authorList>
    </citation>
    <scope>NUCLEOTIDE SEQUENCE</scope>
    <source>
        <tissue evidence="1">Leaves</tissue>
    </source>
</reference>
<gene>
    <name evidence="1" type="ORF">MtrunA17_Chr4g0017351</name>
</gene>
<accession>A0A396I2B2</accession>
<protein>
    <submittedName>
        <fullName evidence="1">Uncharacterized protein</fullName>
    </submittedName>
</protein>
<dbReference type="Gramene" id="rna21877">
    <property type="protein sequence ID" value="RHN59762.1"/>
    <property type="gene ID" value="gene21877"/>
</dbReference>
<comment type="caution">
    <text evidence="1">The sequence shown here is derived from an EMBL/GenBank/DDBJ whole genome shotgun (WGS) entry which is preliminary data.</text>
</comment>
<dbReference type="Proteomes" id="UP000265566">
    <property type="component" value="Chromosome 4"/>
</dbReference>
<dbReference type="EMBL" id="PSQE01000004">
    <property type="protein sequence ID" value="RHN59762.1"/>
    <property type="molecule type" value="Genomic_DNA"/>
</dbReference>
<proteinExistence type="predicted"/>
<evidence type="ECO:0000313" key="1">
    <source>
        <dbReference type="EMBL" id="RHN59762.1"/>
    </source>
</evidence>
<sequence>MISGLVGQDLLVRTIIQWDLGFIHHMVSLAFAVRVGPEPKL</sequence>
<organism evidence="1">
    <name type="scientific">Medicago truncatula</name>
    <name type="common">Barrel medic</name>
    <name type="synonym">Medicago tribuloides</name>
    <dbReference type="NCBI Taxonomy" id="3880"/>
    <lineage>
        <taxon>Eukaryota</taxon>
        <taxon>Viridiplantae</taxon>
        <taxon>Streptophyta</taxon>
        <taxon>Embryophyta</taxon>
        <taxon>Tracheophyta</taxon>
        <taxon>Spermatophyta</taxon>
        <taxon>Magnoliopsida</taxon>
        <taxon>eudicotyledons</taxon>
        <taxon>Gunneridae</taxon>
        <taxon>Pentapetalae</taxon>
        <taxon>rosids</taxon>
        <taxon>fabids</taxon>
        <taxon>Fabales</taxon>
        <taxon>Fabaceae</taxon>
        <taxon>Papilionoideae</taxon>
        <taxon>50 kb inversion clade</taxon>
        <taxon>NPAAA clade</taxon>
        <taxon>Hologalegina</taxon>
        <taxon>IRL clade</taxon>
        <taxon>Trifolieae</taxon>
        <taxon>Medicago</taxon>
    </lineage>
</organism>
<name>A0A396I2B2_MEDTR</name>
<dbReference type="AlphaFoldDB" id="A0A396I2B2"/>